<dbReference type="InterPro" id="IPR025836">
    <property type="entry name" value="Zn_knuckle_CX2CX4HX4C"/>
</dbReference>
<dbReference type="AlphaFoldDB" id="A0A9W3C287"/>
<reference evidence="4" key="2">
    <citation type="submission" date="2025-08" db="UniProtKB">
        <authorList>
            <consortium name="RefSeq"/>
        </authorList>
    </citation>
    <scope>IDENTIFICATION</scope>
    <source>
        <tissue evidence="4">Leaf</tissue>
    </source>
</reference>
<feature type="domain" description="Zinc knuckle CX2CX4HX4C" evidence="2">
    <location>
        <begin position="5"/>
        <end position="52"/>
    </location>
</feature>
<feature type="region of interest" description="Disordered" evidence="1">
    <location>
        <begin position="364"/>
        <end position="417"/>
    </location>
</feature>
<dbReference type="RefSeq" id="XP_018439528.2">
    <property type="nucleotide sequence ID" value="XM_018584026.2"/>
</dbReference>
<organism evidence="3 4">
    <name type="scientific">Raphanus sativus</name>
    <name type="common">Radish</name>
    <name type="synonym">Raphanus raphanistrum var. sativus</name>
    <dbReference type="NCBI Taxonomy" id="3726"/>
    <lineage>
        <taxon>Eukaryota</taxon>
        <taxon>Viridiplantae</taxon>
        <taxon>Streptophyta</taxon>
        <taxon>Embryophyta</taxon>
        <taxon>Tracheophyta</taxon>
        <taxon>Spermatophyta</taxon>
        <taxon>Magnoliopsida</taxon>
        <taxon>eudicotyledons</taxon>
        <taxon>Gunneridae</taxon>
        <taxon>Pentapetalae</taxon>
        <taxon>rosids</taxon>
        <taxon>malvids</taxon>
        <taxon>Brassicales</taxon>
        <taxon>Brassicaceae</taxon>
        <taxon>Brassiceae</taxon>
        <taxon>Raphanus</taxon>
    </lineage>
</organism>
<dbReference type="Proteomes" id="UP000504610">
    <property type="component" value="Chromosome 6"/>
</dbReference>
<dbReference type="KEGG" id="rsz:108811913"/>
<accession>A0A9W3C287</accession>
<reference evidence="3" key="1">
    <citation type="journal article" date="2019" name="Database">
        <title>The radish genome database (RadishGD): an integrated information resource for radish genomics.</title>
        <authorList>
            <person name="Yu H.J."/>
            <person name="Baek S."/>
            <person name="Lee Y.J."/>
            <person name="Cho A."/>
            <person name="Mun J.H."/>
        </authorList>
    </citation>
    <scope>NUCLEOTIDE SEQUENCE [LARGE SCALE GENOMIC DNA]</scope>
    <source>
        <strain evidence="3">cv. WK10039</strain>
    </source>
</reference>
<feature type="region of interest" description="Disordered" evidence="1">
    <location>
        <begin position="140"/>
        <end position="190"/>
    </location>
</feature>
<evidence type="ECO:0000259" key="2">
    <source>
        <dbReference type="Pfam" id="PF14392"/>
    </source>
</evidence>
<gene>
    <name evidence="4" type="primary">LOC108811913</name>
</gene>
<proteinExistence type="predicted"/>
<dbReference type="RefSeq" id="XP_056845685.1">
    <property type="nucleotide sequence ID" value="XM_056989705.1"/>
</dbReference>
<evidence type="ECO:0000256" key="1">
    <source>
        <dbReference type="SAM" id="MobiDB-lite"/>
    </source>
</evidence>
<keyword evidence="3" id="KW-1185">Reference proteome</keyword>
<dbReference type="GeneID" id="108811913"/>
<feature type="compositionally biased region" description="Basic and acidic residues" evidence="1">
    <location>
        <begin position="160"/>
        <end position="185"/>
    </location>
</feature>
<evidence type="ECO:0000313" key="4">
    <source>
        <dbReference type="RefSeq" id="XP_056845685.1"/>
    </source>
</evidence>
<evidence type="ECO:0000313" key="3">
    <source>
        <dbReference type="Proteomes" id="UP000504610"/>
    </source>
</evidence>
<sequence length="417" mass="47396">MFIEVDSRRPLKFKRQVESPEGDEVTIEIKYEMLFKHCSTCGLMTHEKGHCLTLDDRNNSQTKSGDVFSRVQLPPTMVNQQGPVRILPHKTVRENERNDGVRRDEDRKYVRNDNASAAYYPRNRGEWDFDHRDRIIRGRDEHKRSRYGGSRYGSEPYARQPDRVWREKPRNEGRDGTERAGRERGPSNLTRDAIVPYEQTSSSMEISRPTARPTEAAVPSLVANRPTAQMEKGGKRKRLASAIVTPSGLHLPFEENVTIREKCTPRLLTFSPSSLQVEANGFENEQMIDALWDMEMVDQNTDDGILEQEIQDGDILGEDLNAMEDVQHYTAASSSTNVERRETTMKASTKMSVPLGIQTKKAEFLRRGSPKPRSAKPTGPADSARIYHRRNSSKKGKTIDNKSDGLMGSKNPSKPHQ</sequence>
<dbReference type="Pfam" id="PF14392">
    <property type="entry name" value="zf-CCHC_4"/>
    <property type="match status" value="1"/>
</dbReference>
<protein>
    <submittedName>
        <fullName evidence="4">Uncharacterized protein LOC108811913 isoform X2</fullName>
    </submittedName>
</protein>
<name>A0A9W3C287_RAPSA</name>
<feature type="compositionally biased region" description="Basic residues" evidence="1">
    <location>
        <begin position="386"/>
        <end position="396"/>
    </location>
</feature>